<dbReference type="Proteomes" id="UP000554766">
    <property type="component" value="Unassembled WGS sequence"/>
</dbReference>
<dbReference type="PIRSF" id="PIRSF004944">
    <property type="entry name" value="UCP004944_hydrls"/>
    <property type="match status" value="1"/>
</dbReference>
<comment type="similarity">
    <text evidence="1">Belongs to the UPF0282 family.</text>
</comment>
<dbReference type="RefSeq" id="WP_011900541.1">
    <property type="nucleotide sequence ID" value="NZ_JAAVJF010000001.1"/>
</dbReference>
<dbReference type="SUPFAM" id="SSF56281">
    <property type="entry name" value="Metallo-hydrolase/oxidoreductase"/>
    <property type="match status" value="1"/>
</dbReference>
<dbReference type="PANTHER" id="PTHR43546:SF4">
    <property type="entry name" value="UPF0282 PROTEIN MJ1629"/>
    <property type="match status" value="1"/>
</dbReference>
<organism evidence="2 3">
    <name type="scientific">Pyrobaculum arsenaticum</name>
    <dbReference type="NCBI Taxonomy" id="121277"/>
    <lineage>
        <taxon>Archaea</taxon>
        <taxon>Thermoproteota</taxon>
        <taxon>Thermoprotei</taxon>
        <taxon>Thermoproteales</taxon>
        <taxon>Thermoproteaceae</taxon>
        <taxon>Pyrobaculum</taxon>
    </lineage>
</organism>
<dbReference type="HAMAP" id="MF_01406">
    <property type="entry name" value="UPF0282"/>
    <property type="match status" value="1"/>
</dbReference>
<comment type="caution">
    <text evidence="2">The sequence shown here is derived from an EMBL/GenBank/DDBJ whole genome shotgun (WGS) entry which is preliminary data.</text>
</comment>
<sequence length="306" mass="34023">MEILPVGEESLGVRSMCLYVETRDVRILFDAGVSLAPRRFGLPPHPRELERARSVRGEIVRLAQQADIITVSHYHRDHFTPWYPSVYMATDGETYKKVYGGKKVLMKSPADLNWSQRRRHYGLAKALQEAGAKAVYADGGEWRIGGTVIRASPPLWHGPAGSKTGRVIAFAVSDGEERLVFVPDVEGPVEPEPVAFLEEVKPTVVVVGGPPTYLGWELERALQRLTEIIDIGPHTLVLAHHLLRDLAWREKIEAVLQRAEKRGVRVATYAGLLGRKDELLEAMRRDLYAAEPAAAQPAEEGIDEGD</sequence>
<name>A0A7L4P6U7_9CREN</name>
<reference evidence="2 3" key="1">
    <citation type="journal article" date="2020" name="Nat. Commun.">
        <title>The structures of two archaeal type IV pili illuminate evolutionary relationships.</title>
        <authorList>
            <person name="Wang F."/>
            <person name="Baquero D.P."/>
            <person name="Su Z."/>
            <person name="Beltran L.C."/>
            <person name="Prangishvili D."/>
            <person name="Krupovic M."/>
            <person name="Egelman E.H."/>
        </authorList>
    </citation>
    <scope>NUCLEOTIDE SEQUENCE [LARGE SCALE GENOMIC DNA]</scope>
    <source>
        <strain evidence="2 3">2GA</strain>
    </source>
</reference>
<evidence type="ECO:0000313" key="3">
    <source>
        <dbReference type="Proteomes" id="UP000554766"/>
    </source>
</evidence>
<dbReference type="AlphaFoldDB" id="A0A7L4P6U7"/>
<protein>
    <recommendedName>
        <fullName evidence="1">UPF0282 protein HC235_00290</fullName>
    </recommendedName>
</protein>
<dbReference type="Gene3D" id="3.60.15.10">
    <property type="entry name" value="Ribonuclease Z/Hydroxyacylglutathione hydrolase-like"/>
    <property type="match status" value="1"/>
</dbReference>
<proteinExistence type="inferred from homology"/>
<dbReference type="PANTHER" id="PTHR43546">
    <property type="entry name" value="UPF0173 METAL-DEPENDENT HYDROLASE MJ1163-RELATED"/>
    <property type="match status" value="1"/>
</dbReference>
<dbReference type="Pfam" id="PF13483">
    <property type="entry name" value="Lactamase_B_3"/>
    <property type="match status" value="1"/>
</dbReference>
<evidence type="ECO:0000313" key="2">
    <source>
        <dbReference type="EMBL" id="NYR14434.1"/>
    </source>
</evidence>
<dbReference type="EMBL" id="JAAVJF010000001">
    <property type="protein sequence ID" value="NYR14434.1"/>
    <property type="molecule type" value="Genomic_DNA"/>
</dbReference>
<dbReference type="OMA" id="YDHHTPF"/>
<evidence type="ECO:0000256" key="1">
    <source>
        <dbReference type="HAMAP-Rule" id="MF_01406"/>
    </source>
</evidence>
<accession>A0A7L4P6U7</accession>
<keyword evidence="3" id="KW-1185">Reference proteome</keyword>
<dbReference type="InterPro" id="IPR014426">
    <property type="entry name" value="UPF0282_hydrls"/>
</dbReference>
<gene>
    <name evidence="2" type="ORF">HC235_00290</name>
</gene>
<dbReference type="GeneID" id="5056265"/>
<dbReference type="InterPro" id="IPR050114">
    <property type="entry name" value="UPF0173_UPF0282_UlaG_hydrolase"/>
</dbReference>
<dbReference type="InterPro" id="IPR036866">
    <property type="entry name" value="RibonucZ/Hydroxyglut_hydro"/>
</dbReference>